<dbReference type="EMBL" id="JABSTU010005548">
    <property type="protein sequence ID" value="KAH7942633.1"/>
    <property type="molecule type" value="Genomic_DNA"/>
</dbReference>
<comment type="caution">
    <text evidence="1">The sequence shown here is derived from an EMBL/GenBank/DDBJ whole genome shotgun (WGS) entry which is preliminary data.</text>
</comment>
<reference evidence="1" key="2">
    <citation type="submission" date="2021-09" db="EMBL/GenBank/DDBJ databases">
        <authorList>
            <person name="Jia N."/>
            <person name="Wang J."/>
            <person name="Shi W."/>
            <person name="Du L."/>
            <person name="Sun Y."/>
            <person name="Zhan W."/>
            <person name="Jiang J."/>
            <person name="Wang Q."/>
            <person name="Zhang B."/>
            <person name="Ji P."/>
            <person name="Sakyi L.B."/>
            <person name="Cui X."/>
            <person name="Yuan T."/>
            <person name="Jiang B."/>
            <person name="Yang W."/>
            <person name="Lam T.T.-Y."/>
            <person name="Chang Q."/>
            <person name="Ding S."/>
            <person name="Wang X."/>
            <person name="Zhu J."/>
            <person name="Ruan X."/>
            <person name="Zhao L."/>
            <person name="Wei J."/>
            <person name="Que T."/>
            <person name="Du C."/>
            <person name="Cheng J."/>
            <person name="Dai P."/>
            <person name="Han X."/>
            <person name="Huang E."/>
            <person name="Gao Y."/>
            <person name="Liu J."/>
            <person name="Shao H."/>
            <person name="Ye R."/>
            <person name="Li L."/>
            <person name="Wei W."/>
            <person name="Wang X."/>
            <person name="Wang C."/>
            <person name="Huo Q."/>
            <person name="Li W."/>
            <person name="Guo W."/>
            <person name="Chen H."/>
            <person name="Chen S."/>
            <person name="Zhou L."/>
            <person name="Zhou L."/>
            <person name="Ni X."/>
            <person name="Tian J."/>
            <person name="Zhou Y."/>
            <person name="Sheng Y."/>
            <person name="Liu T."/>
            <person name="Pan Y."/>
            <person name="Xia L."/>
            <person name="Li J."/>
            <person name="Zhao F."/>
            <person name="Cao W."/>
        </authorList>
    </citation>
    <scope>NUCLEOTIDE SEQUENCE</scope>
    <source>
        <strain evidence="1">Rmic-2018</strain>
        <tissue evidence="1">Larvae</tissue>
    </source>
</reference>
<evidence type="ECO:0000313" key="1">
    <source>
        <dbReference type="EMBL" id="KAH7942633.1"/>
    </source>
</evidence>
<evidence type="ECO:0000313" key="2">
    <source>
        <dbReference type="Proteomes" id="UP000821866"/>
    </source>
</evidence>
<protein>
    <submittedName>
        <fullName evidence="1">Uncharacterized protein</fullName>
    </submittedName>
</protein>
<proteinExistence type="predicted"/>
<organism evidence="1 2">
    <name type="scientific">Rhipicephalus microplus</name>
    <name type="common">Cattle tick</name>
    <name type="synonym">Boophilus microplus</name>
    <dbReference type="NCBI Taxonomy" id="6941"/>
    <lineage>
        <taxon>Eukaryota</taxon>
        <taxon>Metazoa</taxon>
        <taxon>Ecdysozoa</taxon>
        <taxon>Arthropoda</taxon>
        <taxon>Chelicerata</taxon>
        <taxon>Arachnida</taxon>
        <taxon>Acari</taxon>
        <taxon>Parasitiformes</taxon>
        <taxon>Ixodida</taxon>
        <taxon>Ixodoidea</taxon>
        <taxon>Ixodidae</taxon>
        <taxon>Rhipicephalinae</taxon>
        <taxon>Rhipicephalus</taxon>
        <taxon>Boophilus</taxon>
    </lineage>
</organism>
<dbReference type="Proteomes" id="UP000821866">
    <property type="component" value="Unassembled WGS sequence"/>
</dbReference>
<name>A0A9J6CWN4_RHIMP</name>
<reference evidence="1" key="1">
    <citation type="journal article" date="2020" name="Cell">
        <title>Large-Scale Comparative Analyses of Tick Genomes Elucidate Their Genetic Diversity and Vector Capacities.</title>
        <authorList>
            <consortium name="Tick Genome and Microbiome Consortium (TIGMIC)"/>
            <person name="Jia N."/>
            <person name="Wang J."/>
            <person name="Shi W."/>
            <person name="Du L."/>
            <person name="Sun Y."/>
            <person name="Zhan W."/>
            <person name="Jiang J.F."/>
            <person name="Wang Q."/>
            <person name="Zhang B."/>
            <person name="Ji P."/>
            <person name="Bell-Sakyi L."/>
            <person name="Cui X.M."/>
            <person name="Yuan T.T."/>
            <person name="Jiang B.G."/>
            <person name="Yang W.F."/>
            <person name="Lam T.T."/>
            <person name="Chang Q.C."/>
            <person name="Ding S.J."/>
            <person name="Wang X.J."/>
            <person name="Zhu J.G."/>
            <person name="Ruan X.D."/>
            <person name="Zhao L."/>
            <person name="Wei J.T."/>
            <person name="Ye R.Z."/>
            <person name="Que T.C."/>
            <person name="Du C.H."/>
            <person name="Zhou Y.H."/>
            <person name="Cheng J.X."/>
            <person name="Dai P.F."/>
            <person name="Guo W.B."/>
            <person name="Han X.H."/>
            <person name="Huang E.J."/>
            <person name="Li L.F."/>
            <person name="Wei W."/>
            <person name="Gao Y.C."/>
            <person name="Liu J.Z."/>
            <person name="Shao H.Z."/>
            <person name="Wang X."/>
            <person name="Wang C.C."/>
            <person name="Yang T.C."/>
            <person name="Huo Q.B."/>
            <person name="Li W."/>
            <person name="Chen H.Y."/>
            <person name="Chen S.E."/>
            <person name="Zhou L.G."/>
            <person name="Ni X.B."/>
            <person name="Tian J.H."/>
            <person name="Sheng Y."/>
            <person name="Liu T."/>
            <person name="Pan Y.S."/>
            <person name="Xia L.Y."/>
            <person name="Li J."/>
            <person name="Zhao F."/>
            <person name="Cao W.C."/>
        </authorList>
    </citation>
    <scope>NUCLEOTIDE SEQUENCE</scope>
    <source>
        <strain evidence="1">Rmic-2018</strain>
    </source>
</reference>
<gene>
    <name evidence="1" type="ORF">HPB51_028683</name>
</gene>
<accession>A0A9J6CWN4</accession>
<keyword evidence="2" id="KW-1185">Reference proteome</keyword>
<sequence>MLTPLSVMKPAHAWCPFFQDCGHPHRFPYLQRSVKWSGSFVATVSSRSVLPISKAQLFCWTEPTTRGRCSRCYRIRTLTCLPTMIRHSRCKKISRDPWRTSSVWFPPKESHLHRRNLSPTPPWRSKRYTCYILQRLRGMNGCRF</sequence>
<dbReference type="AlphaFoldDB" id="A0A9J6CWN4"/>